<dbReference type="PROSITE" id="PS50977">
    <property type="entry name" value="HTH_TETR_2"/>
    <property type="match status" value="1"/>
</dbReference>
<dbReference type="AlphaFoldDB" id="A0A2Y9C4H8"/>
<name>A0A2Y9C4H8_9FIRM</name>
<evidence type="ECO:0000313" key="4">
    <source>
        <dbReference type="EMBL" id="PWJ31270.1"/>
    </source>
</evidence>
<proteinExistence type="predicted"/>
<comment type="caution">
    <text evidence="4">The sequence shown here is derived from an EMBL/GenBank/DDBJ whole genome shotgun (WGS) entry which is preliminary data.</text>
</comment>
<feature type="domain" description="HTH tetR-type" evidence="3">
    <location>
        <begin position="11"/>
        <end position="71"/>
    </location>
</feature>
<dbReference type="RefSeq" id="WP_181368581.1">
    <property type="nucleotide sequence ID" value="NZ_BAAACK010000006.1"/>
</dbReference>
<keyword evidence="5" id="KW-1185">Reference proteome</keyword>
<dbReference type="InterPro" id="IPR009057">
    <property type="entry name" value="Homeodomain-like_sf"/>
</dbReference>
<dbReference type="PANTHER" id="PTHR43479">
    <property type="entry name" value="ACREF/ENVCD OPERON REPRESSOR-RELATED"/>
    <property type="match status" value="1"/>
</dbReference>
<gene>
    <name evidence="4" type="ORF">A8806_102126</name>
</gene>
<evidence type="ECO:0000256" key="2">
    <source>
        <dbReference type="PROSITE-ProRule" id="PRU00335"/>
    </source>
</evidence>
<dbReference type="SUPFAM" id="SSF46689">
    <property type="entry name" value="Homeodomain-like"/>
    <property type="match status" value="1"/>
</dbReference>
<feature type="DNA-binding region" description="H-T-H motif" evidence="2">
    <location>
        <begin position="34"/>
        <end position="53"/>
    </location>
</feature>
<organism evidence="4 5">
    <name type="scientific">Faecalicatena orotica</name>
    <dbReference type="NCBI Taxonomy" id="1544"/>
    <lineage>
        <taxon>Bacteria</taxon>
        <taxon>Bacillati</taxon>
        <taxon>Bacillota</taxon>
        <taxon>Clostridia</taxon>
        <taxon>Lachnospirales</taxon>
        <taxon>Lachnospiraceae</taxon>
        <taxon>Faecalicatena</taxon>
    </lineage>
</organism>
<sequence>MPKIVSEEERGLVKDAMYDATIGLIRKKGVRKVTVDDITEAVGISKGAFYMYYPSKEVCIYEVLKQNEKALFARMEEIMQQDLRDRERCAALIREVMLSQDSLILFLSPADLEILLRKLPAEYREREAKKSDDYFKRSLELLKVGNDKMEAVAMLTDCLSVVASNEMFSERGKQEALDVLVMAMADYISKEESV</sequence>
<evidence type="ECO:0000259" key="3">
    <source>
        <dbReference type="PROSITE" id="PS50977"/>
    </source>
</evidence>
<dbReference type="EMBL" id="QGDL01000002">
    <property type="protein sequence ID" value="PWJ31270.1"/>
    <property type="molecule type" value="Genomic_DNA"/>
</dbReference>
<dbReference type="InterPro" id="IPR001647">
    <property type="entry name" value="HTH_TetR"/>
</dbReference>
<keyword evidence="1 2" id="KW-0238">DNA-binding</keyword>
<dbReference type="Gene3D" id="1.10.357.10">
    <property type="entry name" value="Tetracycline Repressor, domain 2"/>
    <property type="match status" value="1"/>
</dbReference>
<reference evidence="4 5" key="1">
    <citation type="submission" date="2018-05" db="EMBL/GenBank/DDBJ databases">
        <title>The Hungate 1000. A catalogue of reference genomes from the rumen microbiome.</title>
        <authorList>
            <person name="Kelly W."/>
        </authorList>
    </citation>
    <scope>NUCLEOTIDE SEQUENCE [LARGE SCALE GENOMIC DNA]</scope>
    <source>
        <strain evidence="4 5">NLAE-zl-C242</strain>
    </source>
</reference>
<evidence type="ECO:0000256" key="1">
    <source>
        <dbReference type="ARBA" id="ARBA00023125"/>
    </source>
</evidence>
<dbReference type="Pfam" id="PF00440">
    <property type="entry name" value="TetR_N"/>
    <property type="match status" value="1"/>
</dbReference>
<dbReference type="Proteomes" id="UP000245845">
    <property type="component" value="Unassembled WGS sequence"/>
</dbReference>
<accession>A0A2Y9C4H8</accession>
<dbReference type="InterPro" id="IPR050624">
    <property type="entry name" value="HTH-type_Tx_Regulator"/>
</dbReference>
<dbReference type="PANTHER" id="PTHR43479:SF11">
    <property type="entry name" value="ACREF_ENVCD OPERON REPRESSOR-RELATED"/>
    <property type="match status" value="1"/>
</dbReference>
<protein>
    <submittedName>
        <fullName evidence="4">TetR family transcriptional regulator</fullName>
    </submittedName>
</protein>
<evidence type="ECO:0000313" key="5">
    <source>
        <dbReference type="Proteomes" id="UP000245845"/>
    </source>
</evidence>
<dbReference type="GO" id="GO:0003677">
    <property type="term" value="F:DNA binding"/>
    <property type="evidence" value="ECO:0007669"/>
    <property type="project" value="UniProtKB-UniRule"/>
</dbReference>